<evidence type="ECO:0000256" key="8">
    <source>
        <dbReference type="SAM" id="MobiDB-lite"/>
    </source>
</evidence>
<organism evidence="11 12">
    <name type="scientific">Pararobbsia silviterrae</name>
    <dbReference type="NCBI Taxonomy" id="1792498"/>
    <lineage>
        <taxon>Bacteria</taxon>
        <taxon>Pseudomonadati</taxon>
        <taxon>Pseudomonadota</taxon>
        <taxon>Betaproteobacteria</taxon>
        <taxon>Burkholderiales</taxon>
        <taxon>Burkholderiaceae</taxon>
        <taxon>Pararobbsia</taxon>
    </lineage>
</organism>
<dbReference type="EC" id="2.7.7.42" evidence="7"/>
<dbReference type="Gene3D" id="1.20.120.330">
    <property type="entry name" value="Nucleotidyltransferases domain 2"/>
    <property type="match status" value="2"/>
</dbReference>
<evidence type="ECO:0000256" key="2">
    <source>
        <dbReference type="ARBA" id="ARBA00022695"/>
    </source>
</evidence>
<dbReference type="AlphaFoldDB" id="A0A494XKE1"/>
<dbReference type="Gene3D" id="3.30.460.10">
    <property type="entry name" value="Beta Polymerase, domain 2"/>
    <property type="match status" value="2"/>
</dbReference>
<evidence type="ECO:0000259" key="9">
    <source>
        <dbReference type="Pfam" id="PF03710"/>
    </source>
</evidence>
<dbReference type="PANTHER" id="PTHR30621">
    <property type="entry name" value="GLUTAMINE SYNTHETASE ADENYLYLTRANSFERASE"/>
    <property type="match status" value="1"/>
</dbReference>
<evidence type="ECO:0000256" key="1">
    <source>
        <dbReference type="ARBA" id="ARBA00022679"/>
    </source>
</evidence>
<comment type="similarity">
    <text evidence="7">Belongs to the GlnE family.</text>
</comment>
<keyword evidence="5 7" id="KW-0460">Magnesium</keyword>
<feature type="region of interest" description="Adenylyl removase" evidence="7">
    <location>
        <begin position="1"/>
        <end position="442"/>
    </location>
</feature>
<dbReference type="HAMAP" id="MF_00802">
    <property type="entry name" value="GlnE"/>
    <property type="match status" value="1"/>
</dbReference>
<dbReference type="Pfam" id="PF03710">
    <property type="entry name" value="GlnE"/>
    <property type="match status" value="2"/>
</dbReference>
<gene>
    <name evidence="7" type="primary">glnE</name>
    <name evidence="11" type="ORF">D7S86_21690</name>
</gene>
<evidence type="ECO:0000259" key="10">
    <source>
        <dbReference type="Pfam" id="PF08335"/>
    </source>
</evidence>
<dbReference type="RefSeq" id="WP_121089217.1">
    <property type="nucleotide sequence ID" value="NZ_RBZU01000011.1"/>
</dbReference>
<dbReference type="Proteomes" id="UP000270342">
    <property type="component" value="Unassembled WGS sequence"/>
</dbReference>
<dbReference type="InterPro" id="IPR013546">
    <property type="entry name" value="PII_UdlTrfase/GS_AdlTrfase"/>
</dbReference>
<feature type="domain" description="PII-uridylyltransferase/Glutamine-synthetase adenylyltransferase" evidence="10">
    <location>
        <begin position="868"/>
        <end position="956"/>
    </location>
</feature>
<dbReference type="NCBIfam" id="NF008292">
    <property type="entry name" value="PRK11072.1"/>
    <property type="match status" value="1"/>
</dbReference>
<name>A0A494XKE1_9BURK</name>
<dbReference type="SUPFAM" id="SSF81301">
    <property type="entry name" value="Nucleotidyltransferase"/>
    <property type="match status" value="2"/>
</dbReference>
<dbReference type="GO" id="GO:0016874">
    <property type="term" value="F:ligase activity"/>
    <property type="evidence" value="ECO:0007669"/>
    <property type="project" value="UniProtKB-KW"/>
</dbReference>
<keyword evidence="6 7" id="KW-0511">Multifunctional enzyme</keyword>
<keyword evidence="11" id="KW-0436">Ligase</keyword>
<protein>
    <recommendedName>
        <fullName evidence="7">Bifunctional glutamine synthetase adenylyltransferase/adenylyl-removing enzyme</fullName>
    </recommendedName>
    <alternativeName>
        <fullName evidence="7">ATP:glutamine synthetase adenylyltransferase</fullName>
    </alternativeName>
    <alternativeName>
        <fullName evidence="7">ATase</fullName>
    </alternativeName>
    <domain>
        <recommendedName>
            <fullName evidence="7">Glutamine synthetase adenylyl-L-tyrosine phosphorylase</fullName>
            <ecNumber evidence="7">2.7.7.89</ecNumber>
        </recommendedName>
        <alternativeName>
            <fullName evidence="7">Adenylyl removase</fullName>
            <shortName evidence="7">AR</shortName>
            <shortName evidence="7">AT-N</shortName>
        </alternativeName>
    </domain>
    <domain>
        <recommendedName>
            <fullName evidence="7">Glutamine synthetase adenylyl transferase</fullName>
            <ecNumber evidence="7">2.7.7.42</ecNumber>
        </recommendedName>
        <alternativeName>
            <fullName evidence="7">Adenylyl transferase</fullName>
            <shortName evidence="7">AT</shortName>
            <shortName evidence="7">AT-C</shortName>
        </alternativeName>
    </domain>
</protein>
<comment type="catalytic activity">
    <reaction evidence="7">
        <text>[glutamine synthetase]-L-tyrosine + ATP = [glutamine synthetase]-O(4)-(5'-adenylyl)-L-tyrosine + diphosphate</text>
        <dbReference type="Rhea" id="RHEA:18589"/>
        <dbReference type="Rhea" id="RHEA-COMP:10660"/>
        <dbReference type="Rhea" id="RHEA-COMP:10661"/>
        <dbReference type="ChEBI" id="CHEBI:30616"/>
        <dbReference type="ChEBI" id="CHEBI:33019"/>
        <dbReference type="ChEBI" id="CHEBI:46858"/>
        <dbReference type="ChEBI" id="CHEBI:83624"/>
        <dbReference type="EC" id="2.7.7.42"/>
    </reaction>
</comment>
<dbReference type="Gene3D" id="1.20.120.1510">
    <property type="match status" value="1"/>
</dbReference>
<feature type="domain" description="Glutamate-ammonia ligase adenylyltransferase repeated" evidence="9">
    <location>
        <begin position="53"/>
        <end position="248"/>
    </location>
</feature>
<evidence type="ECO:0000256" key="6">
    <source>
        <dbReference type="ARBA" id="ARBA00023268"/>
    </source>
</evidence>
<comment type="function">
    <text evidence="7">Involved in the regulation of glutamine synthetase GlnA, a key enzyme in the process to assimilate ammonia. When cellular nitrogen levels are high, the C-terminal adenylyl transferase (AT) inactivates GlnA by covalent transfer of an adenylyl group from ATP to specific tyrosine residue of GlnA, thus reducing its activity. Conversely, when nitrogen levels are low, the N-terminal adenylyl removase (AR) activates GlnA by removing the adenylyl group by phosphorolysis, increasing its activity. The regulatory region of GlnE binds the signal transduction protein PII (GlnB) which indicates the nitrogen status of the cell.</text>
</comment>
<keyword evidence="4 7" id="KW-0067">ATP-binding</keyword>
<proteinExistence type="inferred from homology"/>
<keyword evidence="12" id="KW-1185">Reference proteome</keyword>
<feature type="domain" description="PII-uridylyltransferase/Glutamine-synthetase adenylyltransferase" evidence="10">
    <location>
        <begin position="283"/>
        <end position="418"/>
    </location>
</feature>
<feature type="region of interest" description="Adenylyl transferase" evidence="7">
    <location>
        <begin position="464"/>
        <end position="999"/>
    </location>
</feature>
<comment type="caution">
    <text evidence="11">The sequence shown here is derived from an EMBL/GenBank/DDBJ whole genome shotgun (WGS) entry which is preliminary data.</text>
</comment>
<dbReference type="GO" id="GO:0047388">
    <property type="term" value="F:[glutamine synthetase]-adenylyl-L-tyrosine phosphorylase activity"/>
    <property type="evidence" value="ECO:0007669"/>
    <property type="project" value="UniProtKB-EC"/>
</dbReference>
<feature type="domain" description="Glutamate-ammonia ligase adenylyltransferase repeated" evidence="9">
    <location>
        <begin position="608"/>
        <end position="845"/>
    </location>
</feature>
<feature type="compositionally biased region" description="Polar residues" evidence="8">
    <location>
        <begin position="474"/>
        <end position="496"/>
    </location>
</feature>
<evidence type="ECO:0000256" key="5">
    <source>
        <dbReference type="ARBA" id="ARBA00022842"/>
    </source>
</evidence>
<dbReference type="EMBL" id="RBZU01000011">
    <property type="protein sequence ID" value="RKP48619.1"/>
    <property type="molecule type" value="Genomic_DNA"/>
</dbReference>
<evidence type="ECO:0000256" key="3">
    <source>
        <dbReference type="ARBA" id="ARBA00022741"/>
    </source>
</evidence>
<keyword evidence="3 7" id="KW-0547">Nucleotide-binding</keyword>
<dbReference type="PANTHER" id="PTHR30621:SF0">
    <property type="entry name" value="BIFUNCTIONAL GLUTAMINE SYNTHETASE ADENYLYLTRANSFERASE_ADENYLYL-REMOVING ENZYME"/>
    <property type="match status" value="1"/>
</dbReference>
<dbReference type="EC" id="2.7.7.89" evidence="7"/>
<dbReference type="GO" id="GO:0005524">
    <property type="term" value="F:ATP binding"/>
    <property type="evidence" value="ECO:0007669"/>
    <property type="project" value="UniProtKB-UniRule"/>
</dbReference>
<dbReference type="InterPro" id="IPR005190">
    <property type="entry name" value="GlnE_rpt_dom"/>
</dbReference>
<dbReference type="Pfam" id="PF08335">
    <property type="entry name" value="GlnD_UR_UTase"/>
    <property type="match status" value="2"/>
</dbReference>
<evidence type="ECO:0000256" key="4">
    <source>
        <dbReference type="ARBA" id="ARBA00022840"/>
    </source>
</evidence>
<sequence length="999" mass="109611">MTDTPPLCVSFSTYATRVLHANPDFASRLPGLAEAPVTRAWMEDRLAELGVGAAPAAWPDEDALKRALRRLRAEVYLIVMERDLAGAADVAEVTGAMTDLAEIAIQRALDVIDADLRATFGAPLAQTSGAPLSLGVVGMGKLGGRELNVSSDIDLIFVYEEEGETAGGQRKPLSNHEYFTRLGRRLIGALSELTADGFVFRVDMRLRPNGDSGALVSSLGMLEEYFYVQGREWERYAWIKGRLVSRIDEPSGAHLAGELDRLVKPFVYRRYLDFNVIGALRSLHEQIRREASKRATMRPEKADDIKLGRGGIREIEFSAQVFQLIRGGQDAGFRVRPTLEVLAHAVARGLLSASVAAQLSDAYLFFRRVEHRLQYADDAQTHALPVDPDARARLAASLGHVDYASLLDEINRHRALAEAQFDRIFADKNGNGSTPAGTVPPNASPAAFASAAGAAAASVTSAMTTQDARESGKASESAQTVQTSDPASTANTQTQPFVSGADLWNEGLLDDEVGSALATQAARLGFADAKGMLARLQAVRGSTRYSSLSERSRERFDLLVVRVLDAAPSLPADHCDAIVLRFLDLLESVARRGAYLALLAEYPAALMRVLSVIGASRWAAGYLQQHPQLLDELLDDEALAAPSDWTVFKQSLARRLAHADSVEQQLDLLRHAQHAETFRILLLDLAAHITVERISDLLSELADAVVEVTLEAVWRQLPRRHRDAPRFAVIAYGKLGGKELGYASDLDLIFLYDDPDENADEIYAMFARRLITWLTTATGAGALYDVDLRLRPNGSSGLLVTSLDAFRRYQLHEGDGSNTAWVWEHQALSRARFACGDPRLGEMFEDIRTQVLTQHREALPLAREIVAMRERVHEGHPNRSALFDLKHDRGGMVDVEFTVQYLVLLHASGHPELLRNTGNIALLRELAHFGLMPESEAEAVGNAYRRYRAIQHKMRLDGMDAARVPAETVEVEKAAVEGLWDRIFAGVEPAPLGAIGIER</sequence>
<dbReference type="GO" id="GO:0008882">
    <property type="term" value="F:[glutamate-ammonia-ligase] adenylyltransferase activity"/>
    <property type="evidence" value="ECO:0007669"/>
    <property type="project" value="UniProtKB-UniRule"/>
</dbReference>
<evidence type="ECO:0000313" key="11">
    <source>
        <dbReference type="EMBL" id="RKP48619.1"/>
    </source>
</evidence>
<dbReference type="InterPro" id="IPR043519">
    <property type="entry name" value="NT_sf"/>
</dbReference>
<dbReference type="CDD" id="cd05401">
    <property type="entry name" value="NT_GlnE_GlnD_like"/>
    <property type="match status" value="2"/>
</dbReference>
<dbReference type="OrthoDB" id="9759366at2"/>
<dbReference type="FunFam" id="1.20.120.330:FF:000005">
    <property type="entry name" value="Bifunctional glutamine synthetase adenylyltransferase/adenylyl-removing enzyme"/>
    <property type="match status" value="1"/>
</dbReference>
<comment type="catalytic activity">
    <reaction evidence="7">
        <text>[glutamine synthetase]-O(4)-(5'-adenylyl)-L-tyrosine + phosphate = [glutamine synthetase]-L-tyrosine + ADP</text>
        <dbReference type="Rhea" id="RHEA:43716"/>
        <dbReference type="Rhea" id="RHEA-COMP:10660"/>
        <dbReference type="Rhea" id="RHEA-COMP:10661"/>
        <dbReference type="ChEBI" id="CHEBI:43474"/>
        <dbReference type="ChEBI" id="CHEBI:46858"/>
        <dbReference type="ChEBI" id="CHEBI:83624"/>
        <dbReference type="ChEBI" id="CHEBI:456216"/>
        <dbReference type="EC" id="2.7.7.89"/>
    </reaction>
</comment>
<evidence type="ECO:0000256" key="7">
    <source>
        <dbReference type="HAMAP-Rule" id="MF_00802"/>
    </source>
</evidence>
<keyword evidence="2 7" id="KW-0548">Nucleotidyltransferase</keyword>
<dbReference type="SUPFAM" id="SSF81593">
    <property type="entry name" value="Nucleotidyltransferase substrate binding subunit/domain"/>
    <property type="match status" value="2"/>
</dbReference>
<dbReference type="GO" id="GO:0005829">
    <property type="term" value="C:cytosol"/>
    <property type="evidence" value="ECO:0007669"/>
    <property type="project" value="TreeGrafter"/>
</dbReference>
<keyword evidence="1 7" id="KW-0808">Transferase</keyword>
<dbReference type="GO" id="GO:0000287">
    <property type="term" value="F:magnesium ion binding"/>
    <property type="evidence" value="ECO:0007669"/>
    <property type="project" value="UniProtKB-UniRule"/>
</dbReference>
<feature type="region of interest" description="Disordered" evidence="8">
    <location>
        <begin position="462"/>
        <end position="496"/>
    </location>
</feature>
<evidence type="ECO:0000313" key="12">
    <source>
        <dbReference type="Proteomes" id="UP000270342"/>
    </source>
</evidence>
<comment type="cofactor">
    <cofactor evidence="7">
        <name>Mg(2+)</name>
        <dbReference type="ChEBI" id="CHEBI:18420"/>
    </cofactor>
</comment>
<reference evidence="11 12" key="1">
    <citation type="submission" date="2018-10" db="EMBL/GenBank/DDBJ databases">
        <title>Robbsia sp. DHC34, isolated from soil.</title>
        <authorList>
            <person name="Gao Z.-H."/>
            <person name="Qiu L.-H."/>
        </authorList>
    </citation>
    <scope>NUCLEOTIDE SEQUENCE [LARGE SCALE GENOMIC DNA]</scope>
    <source>
        <strain evidence="11 12">DHC34</strain>
    </source>
</reference>
<dbReference type="GO" id="GO:0000820">
    <property type="term" value="P:regulation of glutamine family amino acid metabolic process"/>
    <property type="evidence" value="ECO:0007669"/>
    <property type="project" value="UniProtKB-UniRule"/>
</dbReference>
<dbReference type="InterPro" id="IPR023057">
    <property type="entry name" value="GlnE"/>
</dbReference>
<accession>A0A494XKE1</accession>